<dbReference type="EMBL" id="LCPK01000004">
    <property type="protein sequence ID" value="KKU98304.1"/>
    <property type="molecule type" value="Genomic_DNA"/>
</dbReference>
<name>A0A0G1UVL3_9BACT</name>
<accession>A0A0G1UVL3</accession>
<sequence length="63" mass="6989">MDYGPKGSVKPKIDKKKVRPSIDKGGTPVAKPSKALEQVDGGGKQKSQHPKKDQSRVMRYLKR</sequence>
<comment type="caution">
    <text evidence="2">The sequence shown here is derived from an EMBL/GenBank/DDBJ whole genome shotgun (WGS) entry which is preliminary data.</text>
</comment>
<dbReference type="Proteomes" id="UP000034694">
    <property type="component" value="Unassembled WGS sequence"/>
</dbReference>
<protein>
    <submittedName>
        <fullName evidence="2">Uncharacterized protein</fullName>
    </submittedName>
</protein>
<evidence type="ECO:0000313" key="3">
    <source>
        <dbReference type="Proteomes" id="UP000034694"/>
    </source>
</evidence>
<evidence type="ECO:0000256" key="1">
    <source>
        <dbReference type="SAM" id="MobiDB-lite"/>
    </source>
</evidence>
<gene>
    <name evidence="2" type="ORF">UY28_C0004G0042</name>
</gene>
<evidence type="ECO:0000313" key="2">
    <source>
        <dbReference type="EMBL" id="KKU98304.1"/>
    </source>
</evidence>
<organism evidence="2 3">
    <name type="scientific">Candidatus Amesbacteria bacterium GW2011_GWB1_48_13</name>
    <dbReference type="NCBI Taxonomy" id="1618362"/>
    <lineage>
        <taxon>Bacteria</taxon>
        <taxon>Candidatus Amesiibacteriota</taxon>
    </lineage>
</organism>
<feature type="region of interest" description="Disordered" evidence="1">
    <location>
        <begin position="1"/>
        <end position="63"/>
    </location>
</feature>
<proteinExistence type="predicted"/>
<dbReference type="AlphaFoldDB" id="A0A0G1UVL3"/>
<reference evidence="2 3" key="1">
    <citation type="journal article" date="2015" name="Nature">
        <title>rRNA introns, odd ribosomes, and small enigmatic genomes across a large radiation of phyla.</title>
        <authorList>
            <person name="Brown C.T."/>
            <person name="Hug L.A."/>
            <person name="Thomas B.C."/>
            <person name="Sharon I."/>
            <person name="Castelle C.J."/>
            <person name="Singh A."/>
            <person name="Wilkins M.J."/>
            <person name="Williams K.H."/>
            <person name="Banfield J.F."/>
        </authorList>
    </citation>
    <scope>NUCLEOTIDE SEQUENCE [LARGE SCALE GENOMIC DNA]</scope>
</reference>